<reference evidence="3 4" key="1">
    <citation type="journal article" date="2015" name="Genome Announc.">
        <title>Expanding the biotechnology potential of lactobacilli through comparative genomics of 213 strains and associated genera.</title>
        <authorList>
            <person name="Sun Z."/>
            <person name="Harris H.M."/>
            <person name="McCann A."/>
            <person name="Guo C."/>
            <person name="Argimon S."/>
            <person name="Zhang W."/>
            <person name="Yang X."/>
            <person name="Jeffery I.B."/>
            <person name="Cooney J.C."/>
            <person name="Kagawa T.F."/>
            <person name="Liu W."/>
            <person name="Song Y."/>
            <person name="Salvetti E."/>
            <person name="Wrobel A."/>
            <person name="Rasinkangas P."/>
            <person name="Parkhill J."/>
            <person name="Rea M.C."/>
            <person name="O'Sullivan O."/>
            <person name="Ritari J."/>
            <person name="Douillard F.P."/>
            <person name="Paul Ross R."/>
            <person name="Yang R."/>
            <person name="Briner A.E."/>
            <person name="Felis G.E."/>
            <person name="de Vos W.M."/>
            <person name="Barrangou R."/>
            <person name="Klaenhammer T.R."/>
            <person name="Caufield P.W."/>
            <person name="Cui Y."/>
            <person name="Zhang H."/>
            <person name="O'Toole P.W."/>
        </authorList>
    </citation>
    <scope>NUCLEOTIDE SEQUENCE [LARGE SCALE GENOMIC DNA]</scope>
    <source>
        <strain evidence="3 4">DSM 14792</strain>
    </source>
</reference>
<evidence type="ECO:0000259" key="1">
    <source>
        <dbReference type="Pfam" id="PF17989"/>
    </source>
</evidence>
<proteinExistence type="predicted"/>
<keyword evidence="4" id="KW-1185">Reference proteome</keyword>
<dbReference type="Pfam" id="PF17989">
    <property type="entry name" value="ALP_N"/>
    <property type="match status" value="1"/>
</dbReference>
<evidence type="ECO:0000313" key="3">
    <source>
        <dbReference type="EMBL" id="KRN44051.1"/>
    </source>
</evidence>
<protein>
    <submittedName>
        <fullName evidence="3">Uncharacterized protein</fullName>
    </submittedName>
</protein>
<feature type="domain" description="Actin homologue MreB-like C-terminal" evidence="2">
    <location>
        <begin position="254"/>
        <end position="372"/>
    </location>
</feature>
<sequence>MISNYINLIELYIKEIKMKIANDLGYGYLKITLDGERVKFPSVVAYMRQEDILDPIEFSSKKEENAYMNDLLNHIQVSITSPAIKNTGRIEVGNAAIADQLNLTHFDVFDYSGKSESDLSLIITLSTIAAKAVKDAYNNGEEVFGETLKVETPMVTALPISEGKRDNAKDRYKQRYLKGTHTVTFTAFANPITVNIKFKKIGVAYEGETAQLSIRNADDKLKNAIWKDFQENYPELATKVTIDELISYPNVLGIDIGAGTTDLVVILNGRGVPTISDSINMGFNNVLAKAVRELKHKRLNYSSPTELQEFLSKKQYSFFEEEKHATVLETIKEELIPFQNNLISGISMVMQDAGSEIGLVFVYGGGSITLKEISSFRAELSEKLKSYNQGKELPIIWVDPEFAPYLNRNGLEEVAEAFG</sequence>
<dbReference type="EMBL" id="JQBA01000024">
    <property type="protein sequence ID" value="KRN44051.1"/>
    <property type="molecule type" value="Genomic_DNA"/>
</dbReference>
<dbReference type="InterPro" id="IPR040607">
    <property type="entry name" value="ALP_N"/>
</dbReference>
<dbReference type="InterPro" id="IPR049067">
    <property type="entry name" value="MreB-like_C"/>
</dbReference>
<dbReference type="Pfam" id="PF21522">
    <property type="entry name" value="MreB-like_C"/>
    <property type="match status" value="1"/>
</dbReference>
<dbReference type="PATRIC" id="fig|148604.4.peg.929"/>
<dbReference type="Gene3D" id="3.30.420.40">
    <property type="match status" value="2"/>
</dbReference>
<dbReference type="AlphaFoldDB" id="A0A0R2GT56"/>
<dbReference type="SUPFAM" id="SSF53067">
    <property type="entry name" value="Actin-like ATPase domain"/>
    <property type="match status" value="1"/>
</dbReference>
<dbReference type="InterPro" id="IPR043129">
    <property type="entry name" value="ATPase_NBD"/>
</dbReference>
<organism evidence="3 4">
    <name type="scientific">Limosilactobacillus ingluviei</name>
    <dbReference type="NCBI Taxonomy" id="148604"/>
    <lineage>
        <taxon>Bacteria</taxon>
        <taxon>Bacillati</taxon>
        <taxon>Bacillota</taxon>
        <taxon>Bacilli</taxon>
        <taxon>Lactobacillales</taxon>
        <taxon>Lactobacillaceae</taxon>
        <taxon>Limosilactobacillus</taxon>
    </lineage>
</organism>
<dbReference type="Proteomes" id="UP000051639">
    <property type="component" value="Unassembled WGS sequence"/>
</dbReference>
<comment type="caution">
    <text evidence="3">The sequence shown here is derived from an EMBL/GenBank/DDBJ whole genome shotgun (WGS) entry which is preliminary data.</text>
</comment>
<evidence type="ECO:0000313" key="4">
    <source>
        <dbReference type="Proteomes" id="UP000051639"/>
    </source>
</evidence>
<feature type="domain" description="Actin-like protein N-terminal" evidence="1">
    <location>
        <begin position="22"/>
        <end position="207"/>
    </location>
</feature>
<evidence type="ECO:0000259" key="2">
    <source>
        <dbReference type="Pfam" id="PF21522"/>
    </source>
</evidence>
<name>A0A0R2GT56_9LACO</name>
<dbReference type="CDD" id="cd24023">
    <property type="entry name" value="ASKHA_NBD_ParM_Alp7A-like"/>
    <property type="match status" value="1"/>
</dbReference>
<accession>A0A0R2GT56</accession>
<gene>
    <name evidence="3" type="ORF">IV41_GL000894</name>
</gene>